<keyword evidence="2" id="KW-0805">Transcription regulation</keyword>
<proteinExistence type="inferred from homology"/>
<dbReference type="PANTHER" id="PTHR30118:SF15">
    <property type="entry name" value="TRANSCRIPTIONAL REGULATORY PROTEIN"/>
    <property type="match status" value="1"/>
</dbReference>
<dbReference type="AlphaFoldDB" id="R4YS25"/>
<dbReference type="HOGENOM" id="CLU_039613_39_0_6"/>
<evidence type="ECO:0000256" key="4">
    <source>
        <dbReference type="ARBA" id="ARBA00023163"/>
    </source>
</evidence>
<dbReference type="PRINTS" id="PR00039">
    <property type="entry name" value="HTHLYSR"/>
</dbReference>
<dbReference type="Gene3D" id="1.10.10.10">
    <property type="entry name" value="Winged helix-like DNA-binding domain superfamily/Winged helix DNA-binding domain"/>
    <property type="match status" value="1"/>
</dbReference>
<evidence type="ECO:0000313" key="7">
    <source>
        <dbReference type="Proteomes" id="UP000032749"/>
    </source>
</evidence>
<evidence type="ECO:0000256" key="3">
    <source>
        <dbReference type="ARBA" id="ARBA00023125"/>
    </source>
</evidence>
<dbReference type="PROSITE" id="PS50931">
    <property type="entry name" value="HTH_LYSR"/>
    <property type="match status" value="1"/>
</dbReference>
<feature type="domain" description="HTH lysR-type" evidence="5">
    <location>
        <begin position="10"/>
        <end position="67"/>
    </location>
</feature>
<gene>
    <name evidence="6" type="ORF">OLEAN_C38200</name>
</gene>
<dbReference type="KEGG" id="oai:OLEAN_C38200"/>
<dbReference type="SUPFAM" id="SSF53850">
    <property type="entry name" value="Periplasmic binding protein-like II"/>
    <property type="match status" value="1"/>
</dbReference>
<dbReference type="Gene3D" id="3.40.190.10">
    <property type="entry name" value="Periplasmic binding protein-like II"/>
    <property type="match status" value="2"/>
</dbReference>
<dbReference type="InterPro" id="IPR005119">
    <property type="entry name" value="LysR_subst-bd"/>
</dbReference>
<organism evidence="6 7">
    <name type="scientific">Oleispira antarctica RB-8</name>
    <dbReference type="NCBI Taxonomy" id="698738"/>
    <lineage>
        <taxon>Bacteria</taxon>
        <taxon>Pseudomonadati</taxon>
        <taxon>Pseudomonadota</taxon>
        <taxon>Gammaproteobacteria</taxon>
        <taxon>Oceanospirillales</taxon>
        <taxon>Oceanospirillaceae</taxon>
        <taxon>Oleispira</taxon>
    </lineage>
</organism>
<dbReference type="InterPro" id="IPR050389">
    <property type="entry name" value="LysR-type_TF"/>
</dbReference>
<dbReference type="Proteomes" id="UP000032749">
    <property type="component" value="Chromosome"/>
</dbReference>
<dbReference type="OrthoDB" id="8839911at2"/>
<reference evidence="6 7" key="1">
    <citation type="journal article" date="2013" name="Nat. Commun.">
        <title>Genome sequence and functional genomic analysis of the oil-degrading bacterium Oleispira antarctica.</title>
        <authorList>
            <person name="Kube M."/>
            <person name="Chernikova T.N."/>
            <person name="Al-Ramahi Y."/>
            <person name="Beloqui A."/>
            <person name="Lopez-Cortez N."/>
            <person name="Guazzaroni M.E."/>
            <person name="Heipieper H.J."/>
            <person name="Klages S."/>
            <person name="Kotsyurbenko O.R."/>
            <person name="Langer I."/>
            <person name="Nechitaylo T.Y."/>
            <person name="Lunsdorf H."/>
            <person name="Fernandez M."/>
            <person name="Juarez S."/>
            <person name="Ciordia S."/>
            <person name="Singer A."/>
            <person name="Kagan O."/>
            <person name="Egorova O."/>
            <person name="Petit P.A."/>
            <person name="Stogios P."/>
            <person name="Kim Y."/>
            <person name="Tchigvintsev A."/>
            <person name="Flick R."/>
            <person name="Denaro R."/>
            <person name="Genovese M."/>
            <person name="Albar J.P."/>
            <person name="Reva O.N."/>
            <person name="Martinez-Gomariz M."/>
            <person name="Tran H."/>
            <person name="Ferrer M."/>
            <person name="Savchenko A."/>
            <person name="Yakunin A.F."/>
            <person name="Yakimov M.M."/>
            <person name="Golyshina O.V."/>
            <person name="Reinhardt R."/>
            <person name="Golyshin P.N."/>
        </authorList>
    </citation>
    <scope>NUCLEOTIDE SEQUENCE [LARGE SCALE GENOMIC DNA]</scope>
</reference>
<dbReference type="InterPro" id="IPR036390">
    <property type="entry name" value="WH_DNA-bd_sf"/>
</dbReference>
<dbReference type="GO" id="GO:0003700">
    <property type="term" value="F:DNA-binding transcription factor activity"/>
    <property type="evidence" value="ECO:0007669"/>
    <property type="project" value="InterPro"/>
</dbReference>
<dbReference type="STRING" id="698738.OLEAN_C38200"/>
<dbReference type="InterPro" id="IPR036388">
    <property type="entry name" value="WH-like_DNA-bd_sf"/>
</dbReference>
<evidence type="ECO:0000313" key="6">
    <source>
        <dbReference type="EMBL" id="CCK77996.1"/>
    </source>
</evidence>
<dbReference type="PATRIC" id="fig|698738.3.peg.3976"/>
<dbReference type="InterPro" id="IPR000847">
    <property type="entry name" value="LysR_HTH_N"/>
</dbReference>
<evidence type="ECO:0000256" key="2">
    <source>
        <dbReference type="ARBA" id="ARBA00023015"/>
    </source>
</evidence>
<dbReference type="GO" id="GO:0003677">
    <property type="term" value="F:DNA binding"/>
    <property type="evidence" value="ECO:0007669"/>
    <property type="project" value="UniProtKB-KW"/>
</dbReference>
<evidence type="ECO:0000256" key="1">
    <source>
        <dbReference type="ARBA" id="ARBA00009437"/>
    </source>
</evidence>
<accession>R4YS25</accession>
<keyword evidence="3" id="KW-0238">DNA-binding</keyword>
<sequence length="312" mass="34826">MKASIDISRVDLNLFVVFDVIYREGNLTRASEALNLSQPAVSHALSRLRDRFDDPLFERSGKKMVPTPLAKAIVERVREGLGNLESTLSDGLIFDPATAERTFTIAMRDVLEAKALPEIAKHLQLIAPHISIRSVQMSRRDIENALIRGTIDFAADVLIPVSKQVHHGLIGSEGLSVMMAKGHPLAAKLSSQTFNIKDYLHAKHIQVSSRASGLGIEDVALSRLGESREIAMRCQHYYAAAKVIEKTDWLLTLPTTYASALSDESHPNNPYIIFPLPFKAEPLEVHLYWHHKAEHDPAMIWCKQQIENLLMG</sequence>
<comment type="similarity">
    <text evidence="1">Belongs to the LysR transcriptional regulatory family.</text>
</comment>
<dbReference type="Pfam" id="PF03466">
    <property type="entry name" value="LysR_substrate"/>
    <property type="match status" value="1"/>
</dbReference>
<protein>
    <submittedName>
        <fullName evidence="6">Transcriptional regulator, LysR family</fullName>
    </submittedName>
</protein>
<dbReference type="Pfam" id="PF00126">
    <property type="entry name" value="HTH_1"/>
    <property type="match status" value="1"/>
</dbReference>
<keyword evidence="4" id="KW-0804">Transcription</keyword>
<evidence type="ECO:0000259" key="5">
    <source>
        <dbReference type="PROSITE" id="PS50931"/>
    </source>
</evidence>
<dbReference type="InterPro" id="IPR037402">
    <property type="entry name" value="YidZ_PBP2"/>
</dbReference>
<dbReference type="CDD" id="cd08417">
    <property type="entry name" value="PBP2_Nitroaromatics_like"/>
    <property type="match status" value="1"/>
</dbReference>
<dbReference type="PANTHER" id="PTHR30118">
    <property type="entry name" value="HTH-TYPE TRANSCRIPTIONAL REGULATOR LEUO-RELATED"/>
    <property type="match status" value="1"/>
</dbReference>
<name>R4YS25_OLEAN</name>
<dbReference type="EMBL" id="FO203512">
    <property type="protein sequence ID" value="CCK77996.1"/>
    <property type="molecule type" value="Genomic_DNA"/>
</dbReference>
<keyword evidence="7" id="KW-1185">Reference proteome</keyword>
<dbReference type="SUPFAM" id="SSF46785">
    <property type="entry name" value="Winged helix' DNA-binding domain"/>
    <property type="match status" value="1"/>
</dbReference>